<gene>
    <name evidence="6" type="ORF">C7450_11671</name>
</gene>
<dbReference type="Gene3D" id="3.90.700.10">
    <property type="entry name" value="Succinate dehydrogenase/fumarate reductase flavoprotein, catalytic domain"/>
    <property type="match status" value="1"/>
</dbReference>
<dbReference type="InterPro" id="IPR027477">
    <property type="entry name" value="Succ_DH/fumarate_Rdtase_cat_sf"/>
</dbReference>
<dbReference type="PANTHER" id="PTHR43400">
    <property type="entry name" value="FUMARATE REDUCTASE"/>
    <property type="match status" value="1"/>
</dbReference>
<evidence type="ECO:0000256" key="3">
    <source>
        <dbReference type="ARBA" id="ARBA00022827"/>
    </source>
</evidence>
<reference evidence="6 7" key="1">
    <citation type="submission" date="2018-05" db="EMBL/GenBank/DDBJ databases">
        <title>Genomic Encyclopedia of Type Strains, Phase IV (KMG-IV): sequencing the most valuable type-strain genomes for metagenomic binning, comparative biology and taxonomic classification.</title>
        <authorList>
            <person name="Goeker M."/>
        </authorList>
    </citation>
    <scope>NUCLEOTIDE SEQUENCE [LARGE SCALE GENOMIC DNA]</scope>
    <source>
        <strain evidence="6 7">DSM 6462</strain>
    </source>
</reference>
<dbReference type="OrthoDB" id="3178130at2"/>
<dbReference type="InterPro" id="IPR036188">
    <property type="entry name" value="FAD/NAD-bd_sf"/>
</dbReference>
<dbReference type="GO" id="GO:0016491">
    <property type="term" value="F:oxidoreductase activity"/>
    <property type="evidence" value="ECO:0007669"/>
    <property type="project" value="UniProtKB-KW"/>
</dbReference>
<dbReference type="PANTHER" id="PTHR43400:SF10">
    <property type="entry name" value="3-OXOSTEROID 1-DEHYDROGENASE"/>
    <property type="match status" value="1"/>
</dbReference>
<keyword evidence="7" id="KW-1185">Reference proteome</keyword>
<evidence type="ECO:0000313" key="7">
    <source>
        <dbReference type="Proteomes" id="UP000248021"/>
    </source>
</evidence>
<dbReference type="Gene3D" id="3.50.50.60">
    <property type="entry name" value="FAD/NAD(P)-binding domain"/>
    <property type="match status" value="2"/>
</dbReference>
<proteinExistence type="predicted"/>
<evidence type="ECO:0000256" key="4">
    <source>
        <dbReference type="ARBA" id="ARBA00023002"/>
    </source>
</evidence>
<dbReference type="InterPro" id="IPR050315">
    <property type="entry name" value="FAD-oxidoreductase_2"/>
</dbReference>
<organism evidence="6 7">
    <name type="scientific">Chelatococcus asaccharovorans</name>
    <dbReference type="NCBI Taxonomy" id="28210"/>
    <lineage>
        <taxon>Bacteria</taxon>
        <taxon>Pseudomonadati</taxon>
        <taxon>Pseudomonadota</taxon>
        <taxon>Alphaproteobacteria</taxon>
        <taxon>Hyphomicrobiales</taxon>
        <taxon>Chelatococcaceae</taxon>
        <taxon>Chelatococcus</taxon>
    </lineage>
</organism>
<sequence>MRPTPWRSKMGVDGGNRGSALETEVDVVVLGSGAAGLAAAVVAAKSGAKVLLLEKADVFGGSTAISGGVVWIPCNALMSGVGISDSKEQARAYLGKVLGNKIRWDLVDAFLDNGPDMVDFMHAHTELRLIPREHAPDYYPDIEGASTGGRSLDPQIYDGRKLGKWFAKLKRPIPQFMVFGGMMVGRKEIDQLLGTFDSPKNFLATARLLALYARERVSYGRGARLLQGNSLAAQLLKSAIDAGVELWSDCRIDQIELVEGRAGRVTLNRQGQAQSVRARSGIVLAGGGAAADAAGMRAHLSWPDHHFSMAPQTNTGELQKLAVALGASIDDAVVDPVNYAPVSVFREGSREIRFPHLFLDRAKPGLIAVNARGRRFVDEATSYHNFVRAMIAQPDGAAVPAWLVCDAAFLRQYGMGLVRPGIGSRKRYLAAGYLRKGATIAELARSIGVPEEALTEEISRHNRFAAAGHDPDHGKGGNAYDLHQGDPRHSPNPCLGPINRAPFYAVAVYPGDIGSTRGLITDDQGRVLDRERRPIRGLYACGNEMNSPMAGTYPGAGITLGPALTFGYIVGRSLGLQTRSRETPKE</sequence>
<comment type="cofactor">
    <cofactor evidence="1">
        <name>FAD</name>
        <dbReference type="ChEBI" id="CHEBI:57692"/>
    </cofactor>
</comment>
<comment type="caution">
    <text evidence="6">The sequence shown here is derived from an EMBL/GenBank/DDBJ whole genome shotgun (WGS) entry which is preliminary data.</text>
</comment>
<dbReference type="SUPFAM" id="SSF51905">
    <property type="entry name" value="FAD/NAD(P)-binding domain"/>
    <property type="match status" value="1"/>
</dbReference>
<keyword evidence="4" id="KW-0560">Oxidoreductase</keyword>
<protein>
    <submittedName>
        <fullName evidence="6">FAD binding domain-containing protein</fullName>
    </submittedName>
</protein>
<dbReference type="Pfam" id="PF00890">
    <property type="entry name" value="FAD_binding_2"/>
    <property type="match status" value="1"/>
</dbReference>
<dbReference type="EMBL" id="QJJK01000016">
    <property type="protein sequence ID" value="PXW52497.1"/>
    <property type="molecule type" value="Genomic_DNA"/>
</dbReference>
<dbReference type="InterPro" id="IPR003953">
    <property type="entry name" value="FAD-dep_OxRdtase_2_FAD-bd"/>
</dbReference>
<name>A0A2V3TTL1_9HYPH</name>
<accession>A0A2V3TTL1</accession>
<dbReference type="Proteomes" id="UP000248021">
    <property type="component" value="Unassembled WGS sequence"/>
</dbReference>
<keyword evidence="2" id="KW-0285">Flavoprotein</keyword>
<evidence type="ECO:0000256" key="2">
    <source>
        <dbReference type="ARBA" id="ARBA00022630"/>
    </source>
</evidence>
<feature type="domain" description="FAD-dependent oxidoreductase 2 FAD-binding" evidence="5">
    <location>
        <begin position="26"/>
        <end position="560"/>
    </location>
</feature>
<evidence type="ECO:0000313" key="6">
    <source>
        <dbReference type="EMBL" id="PXW52497.1"/>
    </source>
</evidence>
<dbReference type="SUPFAM" id="SSF56425">
    <property type="entry name" value="Succinate dehydrogenase/fumarate reductase flavoprotein, catalytic domain"/>
    <property type="match status" value="1"/>
</dbReference>
<evidence type="ECO:0000259" key="5">
    <source>
        <dbReference type="Pfam" id="PF00890"/>
    </source>
</evidence>
<keyword evidence="3" id="KW-0274">FAD</keyword>
<dbReference type="AlphaFoldDB" id="A0A2V3TTL1"/>
<evidence type="ECO:0000256" key="1">
    <source>
        <dbReference type="ARBA" id="ARBA00001974"/>
    </source>
</evidence>
<dbReference type="GO" id="GO:0008202">
    <property type="term" value="P:steroid metabolic process"/>
    <property type="evidence" value="ECO:0007669"/>
    <property type="project" value="UniProtKB-ARBA"/>
</dbReference>